<dbReference type="Gene3D" id="3.30.60.30">
    <property type="match status" value="1"/>
</dbReference>
<evidence type="ECO:0000259" key="2">
    <source>
        <dbReference type="PROSITE" id="PS51465"/>
    </source>
</evidence>
<dbReference type="InterPro" id="IPR036058">
    <property type="entry name" value="Kazal_dom_sf"/>
</dbReference>
<dbReference type="OrthoDB" id="5523329at2"/>
<accession>A0A6N7PF59</accession>
<protein>
    <submittedName>
        <fullName evidence="3">Serine protease</fullName>
    </submittedName>
</protein>
<dbReference type="Proteomes" id="UP000440224">
    <property type="component" value="Unassembled WGS sequence"/>
</dbReference>
<dbReference type="EMBL" id="WJIE01000001">
    <property type="protein sequence ID" value="MRG90693.1"/>
    <property type="molecule type" value="Genomic_DNA"/>
</dbReference>
<keyword evidence="4" id="KW-1185">Reference proteome</keyword>
<proteinExistence type="predicted"/>
<dbReference type="GO" id="GO:0008233">
    <property type="term" value="F:peptidase activity"/>
    <property type="evidence" value="ECO:0007669"/>
    <property type="project" value="UniProtKB-KW"/>
</dbReference>
<dbReference type="SMART" id="SM00280">
    <property type="entry name" value="KAZAL"/>
    <property type="match status" value="1"/>
</dbReference>
<name>A0A6N7PF59_9BACT</name>
<dbReference type="PROSITE" id="PS51465">
    <property type="entry name" value="KAZAL_2"/>
    <property type="match status" value="1"/>
</dbReference>
<dbReference type="AlphaFoldDB" id="A0A6N7PF59"/>
<dbReference type="Pfam" id="PF00050">
    <property type="entry name" value="Kazal_1"/>
    <property type="match status" value="1"/>
</dbReference>
<comment type="caution">
    <text evidence="3">The sequence shown here is derived from an EMBL/GenBank/DDBJ whole genome shotgun (WGS) entry which is preliminary data.</text>
</comment>
<dbReference type="SUPFAM" id="SSF100895">
    <property type="entry name" value="Kazal-type serine protease inhibitors"/>
    <property type="match status" value="1"/>
</dbReference>
<keyword evidence="3" id="KW-0645">Protease</keyword>
<reference evidence="3 4" key="1">
    <citation type="submission" date="2019-10" db="EMBL/GenBank/DDBJ databases">
        <title>A soil myxobacterium in the family Polyangiaceae.</title>
        <authorList>
            <person name="Li Y."/>
            <person name="Wang J."/>
        </authorList>
    </citation>
    <scope>NUCLEOTIDE SEQUENCE [LARGE SCALE GENOMIC DNA]</scope>
    <source>
        <strain evidence="3 4">DSM 14734</strain>
    </source>
</reference>
<keyword evidence="3" id="KW-0378">Hydrolase</keyword>
<feature type="chain" id="PRO_5026747142" evidence="1">
    <location>
        <begin position="38"/>
        <end position="135"/>
    </location>
</feature>
<feature type="domain" description="Kazal-like" evidence="2">
    <location>
        <begin position="87"/>
        <end position="135"/>
    </location>
</feature>
<evidence type="ECO:0000313" key="4">
    <source>
        <dbReference type="Proteomes" id="UP000440224"/>
    </source>
</evidence>
<evidence type="ECO:0000256" key="1">
    <source>
        <dbReference type="SAM" id="SignalP"/>
    </source>
</evidence>
<sequence>MFCPDNQPRTTKGNTKMLRSNLLSLLALSLLALPACVAQVESGGGEDPPVSAPQNDAGALCSYEPGMECGEGFFCEVPIDTMCGAIIDEAGTCVVKPEACDQNYDPVCGCDGKTHSNACTANMEGTAVATAGACP</sequence>
<evidence type="ECO:0000313" key="3">
    <source>
        <dbReference type="EMBL" id="MRG90693.1"/>
    </source>
</evidence>
<keyword evidence="1" id="KW-0732">Signal</keyword>
<dbReference type="InterPro" id="IPR002350">
    <property type="entry name" value="Kazal_dom"/>
</dbReference>
<gene>
    <name evidence="3" type="ORF">GF068_01960</name>
</gene>
<feature type="signal peptide" evidence="1">
    <location>
        <begin position="1"/>
        <end position="37"/>
    </location>
</feature>
<dbReference type="GO" id="GO:0006508">
    <property type="term" value="P:proteolysis"/>
    <property type="evidence" value="ECO:0007669"/>
    <property type="project" value="UniProtKB-KW"/>
</dbReference>
<organism evidence="3 4">
    <name type="scientific">Polyangium spumosum</name>
    <dbReference type="NCBI Taxonomy" id="889282"/>
    <lineage>
        <taxon>Bacteria</taxon>
        <taxon>Pseudomonadati</taxon>
        <taxon>Myxococcota</taxon>
        <taxon>Polyangia</taxon>
        <taxon>Polyangiales</taxon>
        <taxon>Polyangiaceae</taxon>
        <taxon>Polyangium</taxon>
    </lineage>
</organism>
<dbReference type="CDD" id="cd00104">
    <property type="entry name" value="KAZAL_FS"/>
    <property type="match status" value="1"/>
</dbReference>